<evidence type="ECO:0000259" key="5">
    <source>
        <dbReference type="Pfam" id="PF00696"/>
    </source>
</evidence>
<proteinExistence type="predicted"/>
<keyword evidence="2" id="KW-0547">Nucleotide-binding</keyword>
<evidence type="ECO:0000256" key="3">
    <source>
        <dbReference type="ARBA" id="ARBA00022777"/>
    </source>
</evidence>
<dbReference type="InterPro" id="IPR001057">
    <property type="entry name" value="Glu/AcGlu_kinase"/>
</dbReference>
<dbReference type="GO" id="GO:0004349">
    <property type="term" value="F:glutamate 5-kinase activity"/>
    <property type="evidence" value="ECO:0007669"/>
    <property type="project" value="TreeGrafter"/>
</dbReference>
<evidence type="ECO:0000313" key="7">
    <source>
        <dbReference type="Proteomes" id="UP000626109"/>
    </source>
</evidence>
<dbReference type="EMBL" id="CAJNNW010026821">
    <property type="protein sequence ID" value="CAE8687937.1"/>
    <property type="molecule type" value="Genomic_DNA"/>
</dbReference>
<dbReference type="Pfam" id="PF00696">
    <property type="entry name" value="AA_kinase"/>
    <property type="match status" value="1"/>
</dbReference>
<name>A0A813JST2_POLGL</name>
<dbReference type="GO" id="GO:0005829">
    <property type="term" value="C:cytosol"/>
    <property type="evidence" value="ECO:0007669"/>
    <property type="project" value="TreeGrafter"/>
</dbReference>
<accession>A0A813JST2</accession>
<evidence type="ECO:0000313" key="6">
    <source>
        <dbReference type="EMBL" id="CAE8687937.1"/>
    </source>
</evidence>
<dbReference type="GO" id="GO:0005524">
    <property type="term" value="F:ATP binding"/>
    <property type="evidence" value="ECO:0007669"/>
    <property type="project" value="UniProtKB-KW"/>
</dbReference>
<dbReference type="PANTHER" id="PTHR43654">
    <property type="entry name" value="GLUTAMATE 5-KINASE"/>
    <property type="match status" value="1"/>
</dbReference>
<sequence length="110" mass="12143">AAAGQSQLMRMYEDLFGTVGVQVAQLLLSQSDFLEKERWSNVKSTIYECLKLGVVPIINENDSTNTAGIRFGDNDNLAALTAVQLEADGLFLFTDVDNLFTAESRRASHR</sequence>
<keyword evidence="4" id="KW-0067">ATP-binding</keyword>
<keyword evidence="1" id="KW-0808">Transferase</keyword>
<dbReference type="AlphaFoldDB" id="A0A813JST2"/>
<feature type="non-terminal residue" evidence="6">
    <location>
        <position position="110"/>
    </location>
</feature>
<evidence type="ECO:0000256" key="2">
    <source>
        <dbReference type="ARBA" id="ARBA00022741"/>
    </source>
</evidence>
<protein>
    <recommendedName>
        <fullName evidence="5">Aspartate/glutamate/uridylate kinase domain-containing protein</fullName>
    </recommendedName>
</protein>
<dbReference type="SUPFAM" id="SSF53633">
    <property type="entry name" value="Carbamate kinase-like"/>
    <property type="match status" value="1"/>
</dbReference>
<evidence type="ECO:0000256" key="4">
    <source>
        <dbReference type="ARBA" id="ARBA00022840"/>
    </source>
</evidence>
<dbReference type="PANTHER" id="PTHR43654:SF3">
    <property type="entry name" value="GLUTAMATE 5-KINASE"/>
    <property type="match status" value="1"/>
</dbReference>
<dbReference type="InterPro" id="IPR001048">
    <property type="entry name" value="Asp/Glu/Uridylate_kinase"/>
</dbReference>
<reference evidence="6" key="1">
    <citation type="submission" date="2021-02" db="EMBL/GenBank/DDBJ databases">
        <authorList>
            <person name="Dougan E. K."/>
            <person name="Rhodes N."/>
            <person name="Thang M."/>
            <person name="Chan C."/>
        </authorList>
    </citation>
    <scope>NUCLEOTIDE SEQUENCE</scope>
</reference>
<feature type="domain" description="Aspartate/glutamate/uridylate kinase" evidence="5">
    <location>
        <begin position="1"/>
        <end position="106"/>
    </location>
</feature>
<comment type="caution">
    <text evidence="6">The sequence shown here is derived from an EMBL/GenBank/DDBJ whole genome shotgun (WGS) entry which is preliminary data.</text>
</comment>
<dbReference type="InterPro" id="IPR036393">
    <property type="entry name" value="AceGlu_kinase-like_sf"/>
</dbReference>
<dbReference type="Proteomes" id="UP000626109">
    <property type="component" value="Unassembled WGS sequence"/>
</dbReference>
<gene>
    <name evidence="6" type="ORF">PGLA2088_LOCUS25669</name>
</gene>
<keyword evidence="3" id="KW-0418">Kinase</keyword>
<dbReference type="PRINTS" id="PR00474">
    <property type="entry name" value="GLU5KINASE"/>
</dbReference>
<dbReference type="Gene3D" id="3.40.1160.10">
    <property type="entry name" value="Acetylglutamate kinase-like"/>
    <property type="match status" value="1"/>
</dbReference>
<organism evidence="6 7">
    <name type="scientific">Polarella glacialis</name>
    <name type="common">Dinoflagellate</name>
    <dbReference type="NCBI Taxonomy" id="89957"/>
    <lineage>
        <taxon>Eukaryota</taxon>
        <taxon>Sar</taxon>
        <taxon>Alveolata</taxon>
        <taxon>Dinophyceae</taxon>
        <taxon>Suessiales</taxon>
        <taxon>Suessiaceae</taxon>
        <taxon>Polarella</taxon>
    </lineage>
</organism>
<evidence type="ECO:0000256" key="1">
    <source>
        <dbReference type="ARBA" id="ARBA00022679"/>
    </source>
</evidence>